<proteinExistence type="inferred from homology"/>
<gene>
    <name evidence="4" type="ORF">HNR07_001113</name>
</gene>
<protein>
    <submittedName>
        <fullName evidence="4">Nucleotide-binding universal stress UspA family protein</fullName>
    </submittedName>
</protein>
<organism evidence="4 5">
    <name type="scientific">Nocardiopsis metallicus</name>
    <dbReference type="NCBI Taxonomy" id="179819"/>
    <lineage>
        <taxon>Bacteria</taxon>
        <taxon>Bacillati</taxon>
        <taxon>Actinomycetota</taxon>
        <taxon>Actinomycetes</taxon>
        <taxon>Streptosporangiales</taxon>
        <taxon>Nocardiopsidaceae</taxon>
        <taxon>Nocardiopsis</taxon>
    </lineage>
</organism>
<feature type="region of interest" description="Disordered" evidence="2">
    <location>
        <begin position="144"/>
        <end position="163"/>
    </location>
</feature>
<dbReference type="InterPro" id="IPR006015">
    <property type="entry name" value="Universal_stress_UspA"/>
</dbReference>
<dbReference type="PANTHER" id="PTHR46268:SF6">
    <property type="entry name" value="UNIVERSAL STRESS PROTEIN UP12"/>
    <property type="match status" value="1"/>
</dbReference>
<dbReference type="PRINTS" id="PR01438">
    <property type="entry name" value="UNVRSLSTRESS"/>
</dbReference>
<keyword evidence="5" id="KW-1185">Reference proteome</keyword>
<evidence type="ECO:0000313" key="5">
    <source>
        <dbReference type="Proteomes" id="UP000579647"/>
    </source>
</evidence>
<reference evidence="4 5" key="1">
    <citation type="submission" date="2020-08" db="EMBL/GenBank/DDBJ databases">
        <title>Sequencing the genomes of 1000 actinobacteria strains.</title>
        <authorList>
            <person name="Klenk H.-P."/>
        </authorList>
    </citation>
    <scope>NUCLEOTIDE SEQUENCE [LARGE SCALE GENOMIC DNA]</scope>
    <source>
        <strain evidence="4 5">DSM 44598</strain>
    </source>
</reference>
<dbReference type="InterPro" id="IPR006016">
    <property type="entry name" value="UspA"/>
</dbReference>
<dbReference type="Pfam" id="PF00582">
    <property type="entry name" value="Usp"/>
    <property type="match status" value="1"/>
</dbReference>
<dbReference type="AlphaFoldDB" id="A0A840WF54"/>
<dbReference type="PANTHER" id="PTHR46268">
    <property type="entry name" value="STRESS RESPONSE PROTEIN NHAX"/>
    <property type="match status" value="1"/>
</dbReference>
<dbReference type="EMBL" id="JACHDO010000001">
    <property type="protein sequence ID" value="MBB5489976.1"/>
    <property type="molecule type" value="Genomic_DNA"/>
</dbReference>
<sequence length="163" mass="17271">MPDFPARILIADDGSPEAGRAIDAAVNLVRVTGAALSLVHVKSLEPAVAGTTVTPVRVDQLREQGEELVGRRTARIGEYGIRLEHVEVRLGRSIEATVLRAAADLGTDLLVVGARGRGTVRRRALGDLSTRLVGDAPCSVLVVRGQPSPEPARGLRAYGDEDH</sequence>
<dbReference type="SUPFAM" id="SSF52402">
    <property type="entry name" value="Adenine nucleotide alpha hydrolases-like"/>
    <property type="match status" value="1"/>
</dbReference>
<evidence type="ECO:0000313" key="4">
    <source>
        <dbReference type="EMBL" id="MBB5489976.1"/>
    </source>
</evidence>
<comment type="similarity">
    <text evidence="1">Belongs to the universal stress protein A family.</text>
</comment>
<feature type="domain" description="UspA" evidence="3">
    <location>
        <begin position="7"/>
        <end position="144"/>
    </location>
</feature>
<name>A0A840WF54_9ACTN</name>
<dbReference type="Proteomes" id="UP000579647">
    <property type="component" value="Unassembled WGS sequence"/>
</dbReference>
<dbReference type="InterPro" id="IPR014729">
    <property type="entry name" value="Rossmann-like_a/b/a_fold"/>
</dbReference>
<evidence type="ECO:0000256" key="1">
    <source>
        <dbReference type="ARBA" id="ARBA00008791"/>
    </source>
</evidence>
<evidence type="ECO:0000259" key="3">
    <source>
        <dbReference type="Pfam" id="PF00582"/>
    </source>
</evidence>
<dbReference type="CDD" id="cd00293">
    <property type="entry name" value="USP-like"/>
    <property type="match status" value="1"/>
</dbReference>
<dbReference type="RefSeq" id="WP_184362728.1">
    <property type="nucleotide sequence ID" value="NZ_BAAAKM010000103.1"/>
</dbReference>
<evidence type="ECO:0000256" key="2">
    <source>
        <dbReference type="SAM" id="MobiDB-lite"/>
    </source>
</evidence>
<dbReference type="Gene3D" id="3.40.50.620">
    <property type="entry name" value="HUPs"/>
    <property type="match status" value="1"/>
</dbReference>
<accession>A0A840WF54</accession>
<comment type="caution">
    <text evidence="4">The sequence shown here is derived from an EMBL/GenBank/DDBJ whole genome shotgun (WGS) entry which is preliminary data.</text>
</comment>